<accession>A0A0H1BIU1</accession>
<feature type="region of interest" description="Disordered" evidence="1">
    <location>
        <begin position="1"/>
        <end position="51"/>
    </location>
</feature>
<protein>
    <submittedName>
        <fullName evidence="2">Uncharacterized protein</fullName>
    </submittedName>
</protein>
<feature type="compositionally biased region" description="Polar residues" evidence="1">
    <location>
        <begin position="39"/>
        <end position="51"/>
    </location>
</feature>
<dbReference type="Proteomes" id="UP000053573">
    <property type="component" value="Unassembled WGS sequence"/>
</dbReference>
<comment type="caution">
    <text evidence="2">The sequence shown here is derived from an EMBL/GenBank/DDBJ whole genome shotgun (WGS) entry which is preliminary data.</text>
</comment>
<dbReference type="AlphaFoldDB" id="A0A0H1BIU1"/>
<reference evidence="3" key="1">
    <citation type="journal article" date="2015" name="PLoS Genet.">
        <title>The dynamic genome and transcriptome of the human fungal pathogen Blastomyces and close relative Emmonsia.</title>
        <authorList>
            <person name="Munoz J.F."/>
            <person name="Gauthier G.M."/>
            <person name="Desjardins C.A."/>
            <person name="Gallo J.E."/>
            <person name="Holder J."/>
            <person name="Sullivan T.D."/>
            <person name="Marty A.J."/>
            <person name="Carmen J.C."/>
            <person name="Chen Z."/>
            <person name="Ding L."/>
            <person name="Gujja S."/>
            <person name="Magrini V."/>
            <person name="Misas E."/>
            <person name="Mitreva M."/>
            <person name="Priest M."/>
            <person name="Saif S."/>
            <person name="Whiston E.A."/>
            <person name="Young S."/>
            <person name="Zeng Q."/>
            <person name="Goldman W.E."/>
            <person name="Mardis E.R."/>
            <person name="Taylor J.W."/>
            <person name="McEwen J.G."/>
            <person name="Clay O.K."/>
            <person name="Klein B.S."/>
            <person name="Cuomo C.A."/>
        </authorList>
    </citation>
    <scope>NUCLEOTIDE SEQUENCE [LARGE SCALE GENOMIC DNA]</scope>
    <source>
        <strain evidence="3">UAMH 139</strain>
    </source>
</reference>
<feature type="compositionally biased region" description="Low complexity" evidence="1">
    <location>
        <begin position="14"/>
        <end position="23"/>
    </location>
</feature>
<evidence type="ECO:0000256" key="1">
    <source>
        <dbReference type="SAM" id="MobiDB-lite"/>
    </source>
</evidence>
<feature type="non-terminal residue" evidence="2">
    <location>
        <position position="51"/>
    </location>
</feature>
<proteinExistence type="predicted"/>
<dbReference type="STRING" id="2060906.A0A0H1BIU1"/>
<keyword evidence="3" id="KW-1185">Reference proteome</keyword>
<sequence length="51" mass="5482">MDADPRAPLRHTAPSQSSSTPTSDLSIQQTHPYYYDDSPNPQSPHSATLGG</sequence>
<gene>
    <name evidence="2" type="ORF">EMPG_15482</name>
</gene>
<evidence type="ECO:0000313" key="3">
    <source>
        <dbReference type="Proteomes" id="UP000053573"/>
    </source>
</evidence>
<dbReference type="EMBL" id="LDEV01002432">
    <property type="protein sequence ID" value="KLJ09091.1"/>
    <property type="molecule type" value="Genomic_DNA"/>
</dbReference>
<name>A0A0H1BIU1_9EURO</name>
<evidence type="ECO:0000313" key="2">
    <source>
        <dbReference type="EMBL" id="KLJ09091.1"/>
    </source>
</evidence>
<organism evidence="2 3">
    <name type="scientific">Blastomyces silverae</name>
    <dbReference type="NCBI Taxonomy" id="2060906"/>
    <lineage>
        <taxon>Eukaryota</taxon>
        <taxon>Fungi</taxon>
        <taxon>Dikarya</taxon>
        <taxon>Ascomycota</taxon>
        <taxon>Pezizomycotina</taxon>
        <taxon>Eurotiomycetes</taxon>
        <taxon>Eurotiomycetidae</taxon>
        <taxon>Onygenales</taxon>
        <taxon>Ajellomycetaceae</taxon>
        <taxon>Blastomyces</taxon>
    </lineage>
</organism>